<dbReference type="OrthoDB" id="3200438at2759"/>
<feature type="region of interest" description="Disordered" evidence="1">
    <location>
        <begin position="167"/>
        <end position="190"/>
    </location>
</feature>
<keyword evidence="3" id="KW-1185">Reference proteome</keyword>
<organism evidence="2 3">
    <name type="scientific">Ceriporiopsis subvermispora (strain B)</name>
    <name type="common">White-rot fungus</name>
    <name type="synonym">Gelatoporia subvermispora</name>
    <dbReference type="NCBI Taxonomy" id="914234"/>
    <lineage>
        <taxon>Eukaryota</taxon>
        <taxon>Fungi</taxon>
        <taxon>Dikarya</taxon>
        <taxon>Basidiomycota</taxon>
        <taxon>Agaricomycotina</taxon>
        <taxon>Agaricomycetes</taxon>
        <taxon>Polyporales</taxon>
        <taxon>Gelatoporiaceae</taxon>
        <taxon>Gelatoporia</taxon>
    </lineage>
</organism>
<evidence type="ECO:0000313" key="2">
    <source>
        <dbReference type="EMBL" id="EMD34498.1"/>
    </source>
</evidence>
<gene>
    <name evidence="2" type="ORF">CERSUDRAFT_117345</name>
</gene>
<proteinExistence type="predicted"/>
<accession>M2QBZ0</accession>
<dbReference type="STRING" id="914234.M2QBZ0"/>
<sequence>MEVEMHTSPDASGPSRNLKRARSPPSPTPPDRPTKRQIHNASGAPMTSPVPRHAYPAAPALAPLIMPPMPAPDAAYSAYAAEDWVTQTRGLRIDSPHLAQNPEAAFGRVSDEERVAPGQARIDVTMVDRDVPMDSASPPRGPADNSSAMLGFQADYLYGRPVYSLSPQPQQATHHASRYENTAHPGRQQQQLQIPAIQVHAATPSPVHRDPNASLPPSARRQRFTMGPRADCEKCRMGVKGHWMHVD</sequence>
<evidence type="ECO:0000313" key="3">
    <source>
        <dbReference type="Proteomes" id="UP000016930"/>
    </source>
</evidence>
<protein>
    <submittedName>
        <fullName evidence="2">Uncharacterized protein</fullName>
    </submittedName>
</protein>
<dbReference type="HOGENOM" id="CLU_095403_0_0_1"/>
<name>M2QBZ0_CERS8</name>
<dbReference type="AlphaFoldDB" id="M2QBZ0"/>
<dbReference type="Proteomes" id="UP000016930">
    <property type="component" value="Unassembled WGS sequence"/>
</dbReference>
<feature type="region of interest" description="Disordered" evidence="1">
    <location>
        <begin position="1"/>
        <end position="54"/>
    </location>
</feature>
<reference evidence="2 3" key="1">
    <citation type="journal article" date="2012" name="Proc. Natl. Acad. Sci. U.S.A.">
        <title>Comparative genomics of Ceriporiopsis subvermispora and Phanerochaete chrysosporium provide insight into selective ligninolysis.</title>
        <authorList>
            <person name="Fernandez-Fueyo E."/>
            <person name="Ruiz-Duenas F.J."/>
            <person name="Ferreira P."/>
            <person name="Floudas D."/>
            <person name="Hibbett D.S."/>
            <person name="Canessa P."/>
            <person name="Larrondo L.F."/>
            <person name="James T.Y."/>
            <person name="Seelenfreund D."/>
            <person name="Lobos S."/>
            <person name="Polanco R."/>
            <person name="Tello M."/>
            <person name="Honda Y."/>
            <person name="Watanabe T."/>
            <person name="Watanabe T."/>
            <person name="Ryu J.S."/>
            <person name="Kubicek C.P."/>
            <person name="Schmoll M."/>
            <person name="Gaskell J."/>
            <person name="Hammel K.E."/>
            <person name="St John F.J."/>
            <person name="Vanden Wymelenberg A."/>
            <person name="Sabat G."/>
            <person name="Splinter BonDurant S."/>
            <person name="Syed K."/>
            <person name="Yadav J.S."/>
            <person name="Doddapaneni H."/>
            <person name="Subramanian V."/>
            <person name="Lavin J.L."/>
            <person name="Oguiza J.A."/>
            <person name="Perez G."/>
            <person name="Pisabarro A.G."/>
            <person name="Ramirez L."/>
            <person name="Santoyo F."/>
            <person name="Master E."/>
            <person name="Coutinho P.M."/>
            <person name="Henrissat B."/>
            <person name="Lombard V."/>
            <person name="Magnuson J.K."/>
            <person name="Kuees U."/>
            <person name="Hori C."/>
            <person name="Igarashi K."/>
            <person name="Samejima M."/>
            <person name="Held B.W."/>
            <person name="Barry K.W."/>
            <person name="LaButti K.M."/>
            <person name="Lapidus A."/>
            <person name="Lindquist E.A."/>
            <person name="Lucas S.M."/>
            <person name="Riley R."/>
            <person name="Salamov A.A."/>
            <person name="Hoffmeister D."/>
            <person name="Schwenk D."/>
            <person name="Hadar Y."/>
            <person name="Yarden O."/>
            <person name="de Vries R.P."/>
            <person name="Wiebenga A."/>
            <person name="Stenlid J."/>
            <person name="Eastwood D."/>
            <person name="Grigoriev I.V."/>
            <person name="Berka R.M."/>
            <person name="Blanchette R.A."/>
            <person name="Kersten P."/>
            <person name="Martinez A.T."/>
            <person name="Vicuna R."/>
            <person name="Cullen D."/>
        </authorList>
    </citation>
    <scope>NUCLEOTIDE SEQUENCE [LARGE SCALE GENOMIC DNA]</scope>
    <source>
        <strain evidence="2 3">B</strain>
    </source>
</reference>
<evidence type="ECO:0000256" key="1">
    <source>
        <dbReference type="SAM" id="MobiDB-lite"/>
    </source>
</evidence>
<dbReference type="EMBL" id="KB445803">
    <property type="protein sequence ID" value="EMD34498.1"/>
    <property type="molecule type" value="Genomic_DNA"/>
</dbReference>